<protein>
    <submittedName>
        <fullName evidence="9 10">Ecdysone oxidase-like isoform X1</fullName>
    </submittedName>
</protein>
<dbReference type="PROSITE" id="PS00624">
    <property type="entry name" value="GMC_OXRED_2"/>
    <property type="match status" value="1"/>
</dbReference>
<gene>
    <name evidence="9 10 11" type="primary">LOC112043174</name>
</gene>
<dbReference type="GeneID" id="112043174"/>
<evidence type="ECO:0000313" key="8">
    <source>
        <dbReference type="Proteomes" id="UP001652582"/>
    </source>
</evidence>
<keyword evidence="8" id="KW-1185">Reference proteome</keyword>
<dbReference type="OrthoDB" id="269227at2759"/>
<dbReference type="RefSeq" id="XP_023934437.2">
    <property type="nucleotide sequence ID" value="XM_024078669.2"/>
</dbReference>
<dbReference type="InterPro" id="IPR012132">
    <property type="entry name" value="GMC_OxRdtase"/>
</dbReference>
<organism evidence="8 11">
    <name type="scientific">Bicyclus anynana</name>
    <name type="common">Squinting bush brown butterfly</name>
    <dbReference type="NCBI Taxonomy" id="110368"/>
    <lineage>
        <taxon>Eukaryota</taxon>
        <taxon>Metazoa</taxon>
        <taxon>Ecdysozoa</taxon>
        <taxon>Arthropoda</taxon>
        <taxon>Hexapoda</taxon>
        <taxon>Insecta</taxon>
        <taxon>Pterygota</taxon>
        <taxon>Neoptera</taxon>
        <taxon>Endopterygota</taxon>
        <taxon>Lepidoptera</taxon>
        <taxon>Glossata</taxon>
        <taxon>Ditrysia</taxon>
        <taxon>Papilionoidea</taxon>
        <taxon>Nymphalidae</taxon>
        <taxon>Satyrinae</taxon>
        <taxon>Satyrini</taxon>
        <taxon>Mycalesina</taxon>
        <taxon>Bicyclus</taxon>
    </lineage>
</organism>
<keyword evidence="3 5" id="KW-0285">Flavoprotein</keyword>
<dbReference type="InterPro" id="IPR007867">
    <property type="entry name" value="GMC_OxRtase_C"/>
</dbReference>
<proteinExistence type="inferred from homology"/>
<dbReference type="Proteomes" id="UP001652582">
    <property type="component" value="Chromosome 9"/>
</dbReference>
<dbReference type="InterPro" id="IPR036188">
    <property type="entry name" value="FAD/NAD-bd_sf"/>
</dbReference>
<dbReference type="Pfam" id="PF00732">
    <property type="entry name" value="GMC_oxred_N"/>
    <property type="match status" value="1"/>
</dbReference>
<dbReference type="PANTHER" id="PTHR11552">
    <property type="entry name" value="GLUCOSE-METHANOL-CHOLINE GMC OXIDOREDUCTASE"/>
    <property type="match status" value="1"/>
</dbReference>
<dbReference type="PROSITE" id="PS00623">
    <property type="entry name" value="GMC_OXRED_1"/>
    <property type="match status" value="1"/>
</dbReference>
<evidence type="ECO:0000256" key="1">
    <source>
        <dbReference type="ARBA" id="ARBA00001974"/>
    </source>
</evidence>
<dbReference type="KEGG" id="bany:112043174"/>
<dbReference type="PANTHER" id="PTHR11552:SF147">
    <property type="entry name" value="CHOLINE DEHYDROGENASE, MITOCHONDRIAL"/>
    <property type="match status" value="1"/>
</dbReference>
<evidence type="ECO:0000256" key="2">
    <source>
        <dbReference type="ARBA" id="ARBA00010790"/>
    </source>
</evidence>
<sequence length="608" mass="67732">MWFLWAYFQVRILAHLVEVIQILVLLTTQAFVTVNHHYPTHANVNDGDGFDFIIVGGGTAGCVIANRLTEVEQWKVLLIEAGGDPPYVSEIPAVSVMLGATFPEWNYNTVDDGVTARAHDSGTIHQTMGKMLGGSSSINYMFYVRGNRADYQEWAALGNNGWDWDSVLPYFIKSERLNNEHILRSYSASLHGTHGYLGVTRRDFEESQREYFEAFKETGHDILEDTNGFQQLGYSAASYTINKLRQNTAFAYITPIKHRPNLFIIKNTLARKIIFDGNKATGVEIQNSNGVIKTVTARNEIIISAGAVNSPQLLMLSGIGPKDHLAEIGIENLVDSPNVGANLQDHMLVPVMLTGKNTSTLPIVGDLKTLSNLENFPGSTILGHVALEKYQTFPDYQVTALPLERGTILPTLMCSKVFRWNDKTCIALANSTNRETLFALISFLHPKSRGEIRLKSNNPKDKPLIFANHFSNKDDLKKYARCLSDYTSVRNAKFFREVKSELVDLEVKQCKHLPFASTKYWQCYVLNMVASQYHLSGTCAMGVDGVVDSRLRVRGVEGLRVVDASVMPTIVSGNTCAAVVMIAEKASDMLKIDNGARFTFTTNMEYTK</sequence>
<comment type="cofactor">
    <cofactor evidence="1">
        <name>FAD</name>
        <dbReference type="ChEBI" id="CHEBI:57692"/>
    </cofactor>
</comment>
<feature type="domain" description="Glucose-methanol-choline oxidoreductase N-terminal" evidence="7">
    <location>
        <begin position="306"/>
        <end position="320"/>
    </location>
</feature>
<keyword evidence="4 5" id="KW-0274">FAD</keyword>
<dbReference type="Pfam" id="PF05199">
    <property type="entry name" value="GMC_oxred_C"/>
    <property type="match status" value="1"/>
</dbReference>
<evidence type="ECO:0000313" key="10">
    <source>
        <dbReference type="RefSeq" id="XP_023934437.2"/>
    </source>
</evidence>
<reference evidence="9 10" key="1">
    <citation type="submission" date="2025-05" db="UniProtKB">
        <authorList>
            <consortium name="RefSeq"/>
        </authorList>
    </citation>
    <scope>IDENTIFICATION</scope>
</reference>
<dbReference type="Gene3D" id="3.30.560.10">
    <property type="entry name" value="Glucose Oxidase, domain 3"/>
    <property type="match status" value="1"/>
</dbReference>
<dbReference type="Gene3D" id="3.50.50.60">
    <property type="entry name" value="FAD/NAD(P)-binding domain"/>
    <property type="match status" value="1"/>
</dbReference>
<dbReference type="SUPFAM" id="SSF51905">
    <property type="entry name" value="FAD/NAD(P)-binding domain"/>
    <property type="match status" value="1"/>
</dbReference>
<evidence type="ECO:0000313" key="11">
    <source>
        <dbReference type="RefSeq" id="XP_023934599.2"/>
    </source>
</evidence>
<evidence type="ECO:0000313" key="9">
    <source>
        <dbReference type="RefSeq" id="XP_023934355.2"/>
    </source>
</evidence>
<evidence type="ECO:0000256" key="3">
    <source>
        <dbReference type="ARBA" id="ARBA00022630"/>
    </source>
</evidence>
<name>A0A6J1MJP4_BICAN</name>
<dbReference type="RefSeq" id="XP_023934355.2">
    <property type="nucleotide sequence ID" value="XM_024078587.2"/>
</dbReference>
<dbReference type="AlphaFoldDB" id="A0A6J1MJP4"/>
<feature type="domain" description="Glucose-methanol-choline oxidoreductase N-terminal" evidence="6">
    <location>
        <begin position="129"/>
        <end position="152"/>
    </location>
</feature>
<dbReference type="RefSeq" id="XP_023934599.2">
    <property type="nucleotide sequence ID" value="XM_024078831.2"/>
</dbReference>
<accession>A0A6J1MJP4</accession>
<evidence type="ECO:0000256" key="5">
    <source>
        <dbReference type="RuleBase" id="RU003968"/>
    </source>
</evidence>
<dbReference type="GO" id="GO:0050660">
    <property type="term" value="F:flavin adenine dinucleotide binding"/>
    <property type="evidence" value="ECO:0007669"/>
    <property type="project" value="InterPro"/>
</dbReference>
<dbReference type="GO" id="GO:0016614">
    <property type="term" value="F:oxidoreductase activity, acting on CH-OH group of donors"/>
    <property type="evidence" value="ECO:0007669"/>
    <property type="project" value="InterPro"/>
</dbReference>
<evidence type="ECO:0000259" key="7">
    <source>
        <dbReference type="PROSITE" id="PS00624"/>
    </source>
</evidence>
<dbReference type="InterPro" id="IPR000172">
    <property type="entry name" value="GMC_OxRdtase_N"/>
</dbReference>
<dbReference type="SUPFAM" id="SSF54373">
    <property type="entry name" value="FAD-linked reductases, C-terminal domain"/>
    <property type="match status" value="1"/>
</dbReference>
<evidence type="ECO:0000256" key="4">
    <source>
        <dbReference type="ARBA" id="ARBA00022827"/>
    </source>
</evidence>
<dbReference type="PIRSF" id="PIRSF000137">
    <property type="entry name" value="Alcohol_oxidase"/>
    <property type="match status" value="1"/>
</dbReference>
<comment type="similarity">
    <text evidence="2 5">Belongs to the GMC oxidoreductase family.</text>
</comment>
<evidence type="ECO:0000259" key="6">
    <source>
        <dbReference type="PROSITE" id="PS00623"/>
    </source>
</evidence>